<feature type="signal peptide" evidence="3">
    <location>
        <begin position="1"/>
        <end position="18"/>
    </location>
</feature>
<comment type="caution">
    <text evidence="1">Lacks conserved residue(s) required for the propagation of feature annotation.</text>
</comment>
<keyword evidence="3" id="KW-0732">Signal</keyword>
<protein>
    <submittedName>
        <fullName evidence="6">Transmembrane protein Vc569</fullName>
    </submittedName>
</protein>
<dbReference type="InterPro" id="IPR051830">
    <property type="entry name" value="NOTCH_homolog"/>
</dbReference>
<dbReference type="PROSITE" id="PS01186">
    <property type="entry name" value="EGF_2"/>
    <property type="match status" value="2"/>
</dbReference>
<reference evidence="6" key="1">
    <citation type="submission" date="2020-04" db="EMBL/GenBank/DDBJ databases">
        <authorList>
            <person name="Neveu A P."/>
        </authorList>
    </citation>
    <scope>NUCLEOTIDE SEQUENCE</scope>
    <source>
        <tissue evidence="6">Whole embryo</tissue>
    </source>
</reference>
<evidence type="ECO:0000256" key="3">
    <source>
        <dbReference type="SAM" id="SignalP"/>
    </source>
</evidence>
<dbReference type="PROSITE" id="PS00022">
    <property type="entry name" value="EGF_1"/>
    <property type="match status" value="2"/>
</dbReference>
<evidence type="ECO:0000259" key="4">
    <source>
        <dbReference type="PROSITE" id="PS50026"/>
    </source>
</evidence>
<feature type="disulfide bond" evidence="1">
    <location>
        <begin position="60"/>
        <end position="69"/>
    </location>
</feature>
<organism evidence="6">
    <name type="scientific">Phallusia mammillata</name>
    <dbReference type="NCBI Taxonomy" id="59560"/>
    <lineage>
        <taxon>Eukaryota</taxon>
        <taxon>Metazoa</taxon>
        <taxon>Chordata</taxon>
        <taxon>Tunicata</taxon>
        <taxon>Ascidiacea</taxon>
        <taxon>Phlebobranchia</taxon>
        <taxon>Ascidiidae</taxon>
        <taxon>Phallusia</taxon>
    </lineage>
</organism>
<keyword evidence="2" id="KW-1133">Transmembrane helix</keyword>
<feature type="domain" description="EGF-like" evidence="4">
    <location>
        <begin position="32"/>
        <end position="70"/>
    </location>
</feature>
<feature type="transmembrane region" description="Helical" evidence="2">
    <location>
        <begin position="526"/>
        <end position="548"/>
    </location>
</feature>
<dbReference type="PANTHER" id="PTHR24033:SF151">
    <property type="entry name" value="NOTCH 2"/>
    <property type="match status" value="1"/>
</dbReference>
<dbReference type="Gene3D" id="2.10.25.10">
    <property type="entry name" value="Laminin"/>
    <property type="match status" value="3"/>
</dbReference>
<name>A0A6F9DD50_9ASCI</name>
<dbReference type="PROSITE" id="PS50026">
    <property type="entry name" value="EGF_3"/>
    <property type="match status" value="2"/>
</dbReference>
<dbReference type="SMART" id="SM00181">
    <property type="entry name" value="EGF"/>
    <property type="match status" value="3"/>
</dbReference>
<gene>
    <name evidence="6" type="primary">Fat4</name>
</gene>
<dbReference type="Gene3D" id="2.60.40.4100">
    <property type="entry name" value="Zona pellucida, ZP-C domain"/>
    <property type="match status" value="1"/>
</dbReference>
<keyword evidence="1" id="KW-0245">EGF-like domain</keyword>
<feature type="disulfide bond" evidence="1">
    <location>
        <begin position="41"/>
        <end position="58"/>
    </location>
</feature>
<dbReference type="EMBL" id="LR785078">
    <property type="protein sequence ID" value="CAB3244860.1"/>
    <property type="molecule type" value="mRNA"/>
</dbReference>
<keyword evidence="2 6" id="KW-0812">Transmembrane</keyword>
<dbReference type="SUPFAM" id="SSF57196">
    <property type="entry name" value="EGF/Laminin"/>
    <property type="match status" value="2"/>
</dbReference>
<dbReference type="InterPro" id="IPR042235">
    <property type="entry name" value="ZP-C_dom"/>
</dbReference>
<evidence type="ECO:0000259" key="5">
    <source>
        <dbReference type="PROSITE" id="PS51034"/>
    </source>
</evidence>
<keyword evidence="2" id="KW-0472">Membrane</keyword>
<evidence type="ECO:0000256" key="1">
    <source>
        <dbReference type="PROSITE-ProRule" id="PRU00076"/>
    </source>
</evidence>
<feature type="chain" id="PRO_5026220579" evidence="3">
    <location>
        <begin position="19"/>
        <end position="569"/>
    </location>
</feature>
<dbReference type="PROSITE" id="PS51034">
    <property type="entry name" value="ZP_2"/>
    <property type="match status" value="1"/>
</dbReference>
<proteinExistence type="evidence at transcript level"/>
<feature type="domain" description="EGF-like" evidence="4">
    <location>
        <begin position="73"/>
        <end position="110"/>
    </location>
</feature>
<feature type="domain" description="ZP" evidence="5">
    <location>
        <begin position="166"/>
        <end position="455"/>
    </location>
</feature>
<dbReference type="SMART" id="SM00241">
    <property type="entry name" value="ZP"/>
    <property type="match status" value="1"/>
</dbReference>
<dbReference type="AlphaFoldDB" id="A0A6F9DD50"/>
<dbReference type="PANTHER" id="PTHR24033">
    <property type="entry name" value="EGF-LIKE DOMAIN-CONTAINING PROTEIN"/>
    <property type="match status" value="1"/>
</dbReference>
<dbReference type="InterPro" id="IPR001507">
    <property type="entry name" value="ZP_dom"/>
</dbReference>
<sequence>MLQFVILLIAVITPTCQSNELPDGPDARIVILPTFCDPNPCLNGGKCYSEVGKLESSCNCTEGWYGVICSKQLQLLCEPNPCKNDGLCVPESPAIVNCVCNAGYQGEACEELVPPENDDSEDACFPNPCENGCQCRPSCKHELGYVCVSEKGFIGKNCDIVIPRVACLESEIVVDISTEFFNEFDARIRNSYIYIAPSQDSKEKSNAQCQAFQVGNFMQVSVPLPFNGCGTSMDDSKSGSNGITFMNRMWVNRGGSDLFDMPVPVLDFTCIYDRNYSVVTSLMPKIDTVDRQITRSGNFDVRYGLCKVPLCIGNMQECPGIYKVGREEPAVYTVGQMLHFHVKVLTMQDIVFQKTLVNTLEELFLSCDSNPFQQRLVTIASQGCPVPTAFATSVTAGLVLDPQSICASLQVPRATSSGCKTIYLHARILLCDKNDLRVCNSDPNVLYCASARKRRAVDNEESAHFAIGPINVVQGSKGRAMEQLHIGDGYGGVITVSEPLGVDVDLPSFTTEEPAEKTLDACSFHIFYIVGLASLALCSICALLYIVFRIRNRSTKNDPGTRRSYATSA</sequence>
<keyword evidence="1" id="KW-1015">Disulfide bond</keyword>
<accession>A0A6F9DD50</accession>
<feature type="disulfide bond" evidence="1">
    <location>
        <begin position="100"/>
        <end position="109"/>
    </location>
</feature>
<evidence type="ECO:0000256" key="2">
    <source>
        <dbReference type="SAM" id="Phobius"/>
    </source>
</evidence>
<dbReference type="InterPro" id="IPR000742">
    <property type="entry name" value="EGF"/>
</dbReference>
<evidence type="ECO:0000313" key="6">
    <source>
        <dbReference type="EMBL" id="CAB3244860.1"/>
    </source>
</evidence>